<organism evidence="1 2">
    <name type="scientific">Serratia fonticola</name>
    <dbReference type="NCBI Taxonomy" id="47917"/>
    <lineage>
        <taxon>Bacteria</taxon>
        <taxon>Pseudomonadati</taxon>
        <taxon>Pseudomonadota</taxon>
        <taxon>Gammaproteobacteria</taxon>
        <taxon>Enterobacterales</taxon>
        <taxon>Yersiniaceae</taxon>
        <taxon>Serratia</taxon>
    </lineage>
</organism>
<reference evidence="2" key="1">
    <citation type="submission" date="2020-03" db="EMBL/GenBank/DDBJ databases">
        <title>Genome sequences of seven Enterobacteriaceae strains isolated from Canadian wastewater treatment facilities.</title>
        <authorList>
            <person name="Huang H."/>
            <person name="Chmara J.T."/>
            <person name="Duceppe M.-O."/>
        </authorList>
    </citation>
    <scope>NUCLEOTIDE SEQUENCE [LARGE SCALE GENOMIC DNA]</scope>
    <source>
        <strain evidence="2">Biosolid 3</strain>
    </source>
</reference>
<proteinExistence type="predicted"/>
<accession>A0AAE7JVA6</accession>
<dbReference type="AlphaFoldDB" id="A0AAE7JVA6"/>
<dbReference type="EMBL" id="CP054160">
    <property type="protein sequence ID" value="QKJ60849.1"/>
    <property type="molecule type" value="Genomic_DNA"/>
</dbReference>
<sequence length="48" mass="5535">MALFKKNDNDSQWADDFVEGFLKPMDRHTSLFLSANRAISRGLTHKPQ</sequence>
<name>A0AAE7JVA6_SERFO</name>
<evidence type="ECO:0000313" key="2">
    <source>
        <dbReference type="Proteomes" id="UP000503464"/>
    </source>
</evidence>
<dbReference type="Proteomes" id="UP000503464">
    <property type="component" value="Chromosome"/>
</dbReference>
<evidence type="ECO:0000313" key="1">
    <source>
        <dbReference type="EMBL" id="QKJ60849.1"/>
    </source>
</evidence>
<protein>
    <submittedName>
        <fullName evidence="1">Uncharacterized protein</fullName>
    </submittedName>
</protein>
<dbReference type="RefSeq" id="WP_173409931.1">
    <property type="nucleotide sequence ID" value="NZ_CP054160.3"/>
</dbReference>
<gene>
    <name evidence="1" type="ORF">G9399_24410</name>
</gene>